<keyword evidence="1" id="KW-0812">Transmembrane</keyword>
<name>A0A511R2F1_9DEIN</name>
<dbReference type="EMBL" id="BJXL01000061">
    <property type="protein sequence ID" value="GEM83785.1"/>
    <property type="molecule type" value="Genomic_DNA"/>
</dbReference>
<feature type="transmembrane region" description="Helical" evidence="1">
    <location>
        <begin position="15"/>
        <end position="42"/>
    </location>
</feature>
<accession>A0A511R2F1</accession>
<comment type="caution">
    <text evidence="2">The sequence shown here is derived from an EMBL/GenBank/DDBJ whole genome shotgun (WGS) entry which is preliminary data.</text>
</comment>
<evidence type="ECO:0000256" key="1">
    <source>
        <dbReference type="SAM" id="Phobius"/>
    </source>
</evidence>
<sequence>MNAVHQHFLEIFGRWAYLLGASLIAGKAIAGVTAGVLALSRWLSTPEFIWFLFALVMGLQAIFGVNRKLIAARPELTNFVYWSYFGSGLFFLLLAVFFAFFLKPSYTFLP</sequence>
<feature type="transmembrane region" description="Helical" evidence="1">
    <location>
        <begin position="79"/>
        <end position="102"/>
    </location>
</feature>
<keyword evidence="1" id="KW-1133">Transmembrane helix</keyword>
<keyword evidence="1" id="KW-0472">Membrane</keyword>
<dbReference type="AlphaFoldDB" id="A0A511R2F1"/>
<proteinExistence type="predicted"/>
<gene>
    <name evidence="2" type="ORF">MHY01S_19510</name>
</gene>
<evidence type="ECO:0000313" key="3">
    <source>
        <dbReference type="Proteomes" id="UP000321197"/>
    </source>
</evidence>
<dbReference type="RefSeq" id="WP_119339704.1">
    <property type="nucleotide sequence ID" value="NZ_BJXL01000061.1"/>
</dbReference>
<evidence type="ECO:0000313" key="2">
    <source>
        <dbReference type="EMBL" id="GEM83785.1"/>
    </source>
</evidence>
<feature type="transmembrane region" description="Helical" evidence="1">
    <location>
        <begin position="48"/>
        <end position="67"/>
    </location>
</feature>
<reference evidence="2 3" key="1">
    <citation type="submission" date="2019-07" db="EMBL/GenBank/DDBJ databases">
        <title>Whole genome shotgun sequence of Meiothermus hypogaeus NBRC 106114.</title>
        <authorList>
            <person name="Hosoyama A."/>
            <person name="Uohara A."/>
            <person name="Ohji S."/>
            <person name="Ichikawa N."/>
        </authorList>
    </citation>
    <scope>NUCLEOTIDE SEQUENCE [LARGE SCALE GENOMIC DNA]</scope>
    <source>
        <strain evidence="2 3">NBRC 106114</strain>
    </source>
</reference>
<dbReference type="OrthoDB" id="27505at2"/>
<organism evidence="2 3">
    <name type="scientific">Meiothermus hypogaeus NBRC 106114</name>
    <dbReference type="NCBI Taxonomy" id="1227553"/>
    <lineage>
        <taxon>Bacteria</taxon>
        <taxon>Thermotogati</taxon>
        <taxon>Deinococcota</taxon>
        <taxon>Deinococci</taxon>
        <taxon>Thermales</taxon>
        <taxon>Thermaceae</taxon>
        <taxon>Meiothermus</taxon>
    </lineage>
</organism>
<dbReference type="Proteomes" id="UP000321197">
    <property type="component" value="Unassembled WGS sequence"/>
</dbReference>
<protein>
    <submittedName>
        <fullName evidence="2">Uncharacterized protein</fullName>
    </submittedName>
</protein>